<dbReference type="InterPro" id="IPR039220">
    <property type="entry name" value="FAM3"/>
</dbReference>
<dbReference type="PANTHER" id="PTHR14592">
    <property type="entry name" value="UNCHARACTERIZED FAM3"/>
    <property type="match status" value="1"/>
</dbReference>
<dbReference type="AlphaFoldDB" id="A0AAD1WM75"/>
<evidence type="ECO:0000256" key="4">
    <source>
        <dbReference type="ARBA" id="ARBA00022729"/>
    </source>
</evidence>
<dbReference type="Proteomes" id="UP001295444">
    <property type="component" value="Chromosome 08"/>
</dbReference>
<dbReference type="GO" id="GO:0030246">
    <property type="term" value="F:carbohydrate binding"/>
    <property type="evidence" value="ECO:0007669"/>
    <property type="project" value="UniProtKB-UniRule"/>
</dbReference>
<organism evidence="10 11">
    <name type="scientific">Pelobates cultripes</name>
    <name type="common">Western spadefoot toad</name>
    <dbReference type="NCBI Taxonomy" id="61616"/>
    <lineage>
        <taxon>Eukaryota</taxon>
        <taxon>Metazoa</taxon>
        <taxon>Chordata</taxon>
        <taxon>Craniata</taxon>
        <taxon>Vertebrata</taxon>
        <taxon>Euteleostomi</taxon>
        <taxon>Amphibia</taxon>
        <taxon>Batrachia</taxon>
        <taxon>Anura</taxon>
        <taxon>Pelobatoidea</taxon>
        <taxon>Pelobatidae</taxon>
        <taxon>Pelobates</taxon>
    </lineage>
</organism>
<evidence type="ECO:0000313" key="10">
    <source>
        <dbReference type="EMBL" id="CAH2313032.1"/>
    </source>
</evidence>
<sequence>MRWTEVIRIVVILVTLIATWYFAEFVFSKKWKMNNLLDIPQKKELDTHKISAGTENIKQIKRKCGNEKDCPQYYYAFKIISGAANVVGPSICFEDQILMSGVRNNIGPGINIALINAVLCSLVKDSNFNMYSGDVKPLIAFIEKLNDGTLLLIASYDDPATKLDTKAREILTSYGSRYAKTLGFRDSWVFVGGKGLKDKSPYEQYLKNEKEKNKYDGWPEVLEMEGCIPQKMS</sequence>
<feature type="domain" description="ILEI/PANDER" evidence="9">
    <location>
        <begin position="109"/>
        <end position="195"/>
    </location>
</feature>
<evidence type="ECO:0000256" key="2">
    <source>
        <dbReference type="ARBA" id="ARBA00010905"/>
    </source>
</evidence>
<dbReference type="InterPro" id="IPR039475">
    <property type="entry name" value="ILEI_FAM3C"/>
</dbReference>
<dbReference type="CDD" id="cd13940">
    <property type="entry name" value="ILEI_FAM3C"/>
    <property type="match status" value="1"/>
</dbReference>
<keyword evidence="3" id="KW-0964">Secreted</keyword>
<comment type="similarity">
    <text evidence="2">Belongs to the FAM3 family.</text>
</comment>
<gene>
    <name evidence="10" type="ORF">PECUL_23A002306</name>
</gene>
<evidence type="ECO:0000256" key="3">
    <source>
        <dbReference type="ARBA" id="ARBA00022525"/>
    </source>
</evidence>
<name>A0AAD1WM75_PELCU</name>
<reference evidence="10" key="1">
    <citation type="submission" date="2022-03" db="EMBL/GenBank/DDBJ databases">
        <authorList>
            <person name="Alioto T."/>
            <person name="Alioto T."/>
            <person name="Gomez Garrido J."/>
        </authorList>
    </citation>
    <scope>NUCLEOTIDE SEQUENCE</scope>
</reference>
<proteinExistence type="inferred from homology"/>
<dbReference type="GO" id="GO:0005576">
    <property type="term" value="C:extracellular region"/>
    <property type="evidence" value="ECO:0007669"/>
    <property type="project" value="UniProtKB-SubCell"/>
</dbReference>
<keyword evidence="6" id="KW-1015">Disulfide bond</keyword>
<dbReference type="EMBL" id="OW240919">
    <property type="protein sequence ID" value="CAH2313032.1"/>
    <property type="molecule type" value="Genomic_DNA"/>
</dbReference>
<keyword evidence="8" id="KW-0472">Membrane</keyword>
<dbReference type="Pfam" id="PF15711">
    <property type="entry name" value="ILEI"/>
    <property type="match status" value="1"/>
</dbReference>
<evidence type="ECO:0000256" key="1">
    <source>
        <dbReference type="ARBA" id="ARBA00004613"/>
    </source>
</evidence>
<evidence type="ECO:0000259" key="9">
    <source>
        <dbReference type="Pfam" id="PF15711"/>
    </source>
</evidence>
<dbReference type="PROSITE" id="PS52031">
    <property type="entry name" value="GG_LECTIN"/>
    <property type="match status" value="1"/>
</dbReference>
<keyword evidence="5 7" id="KW-0430">Lectin</keyword>
<keyword evidence="4" id="KW-0732">Signal</keyword>
<evidence type="ECO:0000256" key="5">
    <source>
        <dbReference type="ARBA" id="ARBA00022734"/>
    </source>
</evidence>
<evidence type="ECO:0000313" key="11">
    <source>
        <dbReference type="Proteomes" id="UP001295444"/>
    </source>
</evidence>
<evidence type="ECO:0000256" key="8">
    <source>
        <dbReference type="SAM" id="Phobius"/>
    </source>
</evidence>
<keyword evidence="8" id="KW-0812">Transmembrane</keyword>
<accession>A0AAD1WM75</accession>
<comment type="subcellular location">
    <subcellularLocation>
        <location evidence="1">Secreted</location>
    </subcellularLocation>
</comment>
<keyword evidence="8" id="KW-1133">Transmembrane helix</keyword>
<evidence type="ECO:0000256" key="7">
    <source>
        <dbReference type="PROSITE-ProRule" id="PRU01375"/>
    </source>
</evidence>
<dbReference type="InterPro" id="IPR039477">
    <property type="entry name" value="ILEI/PANDER_dom"/>
</dbReference>
<protein>
    <submittedName>
        <fullName evidence="10">FAM3D</fullName>
    </submittedName>
</protein>
<evidence type="ECO:0000256" key="6">
    <source>
        <dbReference type="ARBA" id="ARBA00023157"/>
    </source>
</evidence>
<feature type="transmembrane region" description="Helical" evidence="8">
    <location>
        <begin position="6"/>
        <end position="27"/>
    </location>
</feature>
<keyword evidence="11" id="KW-1185">Reference proteome</keyword>